<keyword evidence="5" id="KW-1185">Reference proteome</keyword>
<name>A0A1Y2EAF8_9PEZI</name>
<comment type="caution">
    <text evidence="2">Lacks conserved residue(s) required for the propagation of feature annotation.</text>
</comment>
<protein>
    <recommendedName>
        <fullName evidence="3">Chitin-binding type-1 domain-containing protein</fullName>
    </recommendedName>
</protein>
<evidence type="ECO:0000313" key="4">
    <source>
        <dbReference type="EMBL" id="ORY68294.1"/>
    </source>
</evidence>
<dbReference type="GO" id="GO:0008061">
    <property type="term" value="F:chitin binding"/>
    <property type="evidence" value="ECO:0007669"/>
    <property type="project" value="UniProtKB-UniRule"/>
</dbReference>
<dbReference type="CDD" id="cd00035">
    <property type="entry name" value="ChtBD1"/>
    <property type="match status" value="1"/>
</dbReference>
<dbReference type="InterPro" id="IPR001002">
    <property type="entry name" value="Chitin-bd_1"/>
</dbReference>
<evidence type="ECO:0000259" key="3">
    <source>
        <dbReference type="PROSITE" id="PS50941"/>
    </source>
</evidence>
<dbReference type="AlphaFoldDB" id="A0A1Y2EAF8"/>
<feature type="disulfide bond" evidence="2">
    <location>
        <begin position="82"/>
        <end position="96"/>
    </location>
</feature>
<reference evidence="4 5" key="1">
    <citation type="submission" date="2016-07" db="EMBL/GenBank/DDBJ databases">
        <title>Pervasive Adenine N6-methylation of Active Genes in Fungi.</title>
        <authorList>
            <consortium name="DOE Joint Genome Institute"/>
            <person name="Mondo S.J."/>
            <person name="Dannebaum R.O."/>
            <person name="Kuo R.C."/>
            <person name="Labutti K."/>
            <person name="Haridas S."/>
            <person name="Kuo A."/>
            <person name="Salamov A."/>
            <person name="Ahrendt S.R."/>
            <person name="Lipzen A."/>
            <person name="Sullivan W."/>
            <person name="Andreopoulos W.B."/>
            <person name="Clum A."/>
            <person name="Lindquist E."/>
            <person name="Daum C."/>
            <person name="Ramamoorthy G.K."/>
            <person name="Gryganskyi A."/>
            <person name="Culley D."/>
            <person name="Magnuson J.K."/>
            <person name="James T.Y."/>
            <person name="O'Malley M.A."/>
            <person name="Stajich J.E."/>
            <person name="Spatafora J.W."/>
            <person name="Visel A."/>
            <person name="Grigoriev I.V."/>
        </authorList>
    </citation>
    <scope>NUCLEOTIDE SEQUENCE [LARGE SCALE GENOMIC DNA]</scope>
    <source>
        <strain evidence="4 5">CBS 129021</strain>
    </source>
</reference>
<dbReference type="Gene3D" id="3.30.60.10">
    <property type="entry name" value="Endochitinase-like"/>
    <property type="match status" value="1"/>
</dbReference>
<dbReference type="InterPro" id="IPR036861">
    <property type="entry name" value="Endochitinase-like_sf"/>
</dbReference>
<comment type="caution">
    <text evidence="4">The sequence shown here is derived from an EMBL/GenBank/DDBJ whole genome shotgun (WGS) entry which is preliminary data.</text>
</comment>
<feature type="domain" description="Chitin-binding type-1" evidence="3">
    <location>
        <begin position="66"/>
        <end position="108"/>
    </location>
</feature>
<dbReference type="RefSeq" id="XP_040718581.1">
    <property type="nucleotide sequence ID" value="XM_040859547.1"/>
</dbReference>
<dbReference type="Proteomes" id="UP000193689">
    <property type="component" value="Unassembled WGS sequence"/>
</dbReference>
<proteinExistence type="predicted"/>
<keyword evidence="2" id="KW-1015">Disulfide bond</keyword>
<organism evidence="4 5">
    <name type="scientific">Pseudomassariella vexata</name>
    <dbReference type="NCBI Taxonomy" id="1141098"/>
    <lineage>
        <taxon>Eukaryota</taxon>
        <taxon>Fungi</taxon>
        <taxon>Dikarya</taxon>
        <taxon>Ascomycota</taxon>
        <taxon>Pezizomycotina</taxon>
        <taxon>Sordariomycetes</taxon>
        <taxon>Xylariomycetidae</taxon>
        <taxon>Amphisphaeriales</taxon>
        <taxon>Pseudomassariaceae</taxon>
        <taxon>Pseudomassariella</taxon>
    </lineage>
</organism>
<evidence type="ECO:0000256" key="2">
    <source>
        <dbReference type="PROSITE-ProRule" id="PRU00261"/>
    </source>
</evidence>
<sequence>MSITNWEPASISAACSQVAKGTITSTKTRTDTVLVTAVETSTASSTMTVTATSTITVMESRPLSTDGRCGYEFRGQTCGGVCCSVWGWCGGGEDWCSWGCRSQFGTCW</sequence>
<keyword evidence="1 2" id="KW-0147">Chitin-binding</keyword>
<evidence type="ECO:0000313" key="5">
    <source>
        <dbReference type="Proteomes" id="UP000193689"/>
    </source>
</evidence>
<dbReference type="EMBL" id="MCFJ01000003">
    <property type="protein sequence ID" value="ORY68294.1"/>
    <property type="molecule type" value="Genomic_DNA"/>
</dbReference>
<gene>
    <name evidence="4" type="ORF">BCR38DRAFT_422674</name>
</gene>
<dbReference type="SUPFAM" id="SSF57016">
    <property type="entry name" value="Plant lectins/antimicrobial peptides"/>
    <property type="match status" value="1"/>
</dbReference>
<accession>A0A1Y2EAF8</accession>
<dbReference type="PROSITE" id="PS50941">
    <property type="entry name" value="CHIT_BIND_I_2"/>
    <property type="match status" value="1"/>
</dbReference>
<dbReference type="GeneID" id="63775759"/>
<dbReference type="InParanoid" id="A0A1Y2EAF8"/>
<evidence type="ECO:0000256" key="1">
    <source>
        <dbReference type="ARBA" id="ARBA00022669"/>
    </source>
</evidence>
<dbReference type="SMART" id="SM00270">
    <property type="entry name" value="ChtBD1"/>
    <property type="match status" value="1"/>
</dbReference>